<evidence type="ECO:0000259" key="4">
    <source>
        <dbReference type="PROSITE" id="PS50217"/>
    </source>
</evidence>
<feature type="region of interest" description="Disordered" evidence="3">
    <location>
        <begin position="512"/>
        <end position="566"/>
    </location>
</feature>
<feature type="compositionally biased region" description="Polar residues" evidence="3">
    <location>
        <begin position="512"/>
        <end position="564"/>
    </location>
</feature>
<dbReference type="GO" id="GO:0001228">
    <property type="term" value="F:DNA-binding transcription activator activity, RNA polymerase II-specific"/>
    <property type="evidence" value="ECO:0007669"/>
    <property type="project" value="TreeGrafter"/>
</dbReference>
<evidence type="ECO:0000313" key="5">
    <source>
        <dbReference type="EMBL" id="ODN79851.1"/>
    </source>
</evidence>
<feature type="compositionally biased region" description="Polar residues" evidence="3">
    <location>
        <begin position="76"/>
        <end position="88"/>
    </location>
</feature>
<dbReference type="GO" id="GO:0090575">
    <property type="term" value="C:RNA polymerase II transcription regulator complex"/>
    <property type="evidence" value="ECO:0007669"/>
    <property type="project" value="TreeGrafter"/>
</dbReference>
<comment type="caution">
    <text evidence="5">The sequence shown here is derived from an EMBL/GenBank/DDBJ whole genome shotgun (WGS) entry which is preliminary data.</text>
</comment>
<dbReference type="GeneID" id="30155054"/>
<organism evidence="5 6">
    <name type="scientific">Cryptococcus amylolentus CBS 6039</name>
    <dbReference type="NCBI Taxonomy" id="1295533"/>
    <lineage>
        <taxon>Eukaryota</taxon>
        <taxon>Fungi</taxon>
        <taxon>Dikarya</taxon>
        <taxon>Basidiomycota</taxon>
        <taxon>Agaricomycotina</taxon>
        <taxon>Tremellomycetes</taxon>
        <taxon>Tremellales</taxon>
        <taxon>Cryptococcaceae</taxon>
        <taxon>Cryptococcus</taxon>
    </lineage>
</organism>
<dbReference type="SMART" id="SM00338">
    <property type="entry name" value="BRLZ"/>
    <property type="match status" value="1"/>
</dbReference>
<dbReference type="AlphaFoldDB" id="A0A1E3HW78"/>
<dbReference type="PANTHER" id="PTHR40621">
    <property type="entry name" value="TRANSCRIPTION FACTOR KAPC-RELATED"/>
    <property type="match status" value="1"/>
</dbReference>
<evidence type="ECO:0000256" key="3">
    <source>
        <dbReference type="SAM" id="MobiDB-lite"/>
    </source>
</evidence>
<accession>A0A1E3HW78</accession>
<feature type="compositionally biased region" description="Polar residues" evidence="3">
    <location>
        <begin position="18"/>
        <end position="37"/>
    </location>
</feature>
<dbReference type="RefSeq" id="XP_018994698.1">
    <property type="nucleotide sequence ID" value="XM_019137672.1"/>
</dbReference>
<dbReference type="GO" id="GO:0000976">
    <property type="term" value="F:transcription cis-regulatory region binding"/>
    <property type="evidence" value="ECO:0007669"/>
    <property type="project" value="InterPro"/>
</dbReference>
<dbReference type="Gene3D" id="1.20.5.170">
    <property type="match status" value="1"/>
</dbReference>
<protein>
    <recommendedName>
        <fullName evidence="4">BZIP domain-containing protein</fullName>
    </recommendedName>
</protein>
<feature type="compositionally biased region" description="Acidic residues" evidence="3">
    <location>
        <begin position="103"/>
        <end position="112"/>
    </location>
</feature>
<evidence type="ECO:0000256" key="2">
    <source>
        <dbReference type="ARBA" id="ARBA00023242"/>
    </source>
</evidence>
<feature type="region of interest" description="Disordered" evidence="3">
    <location>
        <begin position="318"/>
        <end position="343"/>
    </location>
</feature>
<keyword evidence="2" id="KW-0539">Nucleus</keyword>
<dbReference type="CDD" id="cd14688">
    <property type="entry name" value="bZIP_YAP"/>
    <property type="match status" value="1"/>
</dbReference>
<proteinExistence type="predicted"/>
<dbReference type="EMBL" id="AWGJ01000005">
    <property type="protein sequence ID" value="ODN79851.1"/>
    <property type="molecule type" value="Genomic_DNA"/>
</dbReference>
<dbReference type="PROSITE" id="PS50217">
    <property type="entry name" value="BZIP"/>
    <property type="match status" value="1"/>
</dbReference>
<feature type="domain" description="BZIP" evidence="4">
    <location>
        <begin position="156"/>
        <end position="219"/>
    </location>
</feature>
<dbReference type="PROSITE" id="PS00036">
    <property type="entry name" value="BZIP_BASIC"/>
    <property type="match status" value="1"/>
</dbReference>
<dbReference type="Proteomes" id="UP000094065">
    <property type="component" value="Unassembled WGS sequence"/>
</dbReference>
<feature type="compositionally biased region" description="Polar residues" evidence="3">
    <location>
        <begin position="223"/>
        <end position="235"/>
    </location>
</feature>
<feature type="region of interest" description="Disordered" evidence="3">
    <location>
        <begin position="223"/>
        <end position="299"/>
    </location>
</feature>
<gene>
    <name evidence="5" type="ORF">L202_03745</name>
</gene>
<feature type="compositionally biased region" description="Polar residues" evidence="3">
    <location>
        <begin position="287"/>
        <end position="297"/>
    </location>
</feature>
<dbReference type="InterPro" id="IPR046347">
    <property type="entry name" value="bZIP_sf"/>
</dbReference>
<name>A0A1E3HW78_9TREE</name>
<dbReference type="PANTHER" id="PTHR40621:SF6">
    <property type="entry name" value="AP-1-LIKE TRANSCRIPTION FACTOR YAP1-RELATED"/>
    <property type="match status" value="1"/>
</dbReference>
<keyword evidence="6" id="KW-1185">Reference proteome</keyword>
<dbReference type="InterPro" id="IPR050936">
    <property type="entry name" value="AP-1-like"/>
</dbReference>
<evidence type="ECO:0000313" key="6">
    <source>
        <dbReference type="Proteomes" id="UP000094065"/>
    </source>
</evidence>
<dbReference type="InterPro" id="IPR004827">
    <property type="entry name" value="bZIP"/>
</dbReference>
<feature type="compositionally biased region" description="Pro residues" evidence="3">
    <location>
        <begin position="241"/>
        <end position="250"/>
    </location>
</feature>
<reference evidence="5 6" key="1">
    <citation type="submission" date="2016-06" db="EMBL/GenBank/DDBJ databases">
        <title>Evolution of pathogenesis and genome organization in the Tremellales.</title>
        <authorList>
            <person name="Cuomo C."/>
            <person name="Litvintseva A."/>
            <person name="Heitman J."/>
            <person name="Chen Y."/>
            <person name="Sun S."/>
            <person name="Springer D."/>
            <person name="Dromer F."/>
            <person name="Young S."/>
            <person name="Zeng Q."/>
            <person name="Chapman S."/>
            <person name="Gujja S."/>
            <person name="Saif S."/>
            <person name="Birren B."/>
        </authorList>
    </citation>
    <scope>NUCLEOTIDE SEQUENCE [LARGE SCALE GENOMIC DNA]</scope>
    <source>
        <strain evidence="5 6">CBS 6039</strain>
    </source>
</reference>
<feature type="compositionally biased region" description="Pro residues" evidence="3">
    <location>
        <begin position="410"/>
        <end position="419"/>
    </location>
</feature>
<feature type="region of interest" description="Disordered" evidence="3">
    <location>
        <begin position="18"/>
        <end position="184"/>
    </location>
</feature>
<comment type="subcellular location">
    <subcellularLocation>
        <location evidence="1">Nucleus</location>
    </subcellularLocation>
</comment>
<dbReference type="Pfam" id="PF00170">
    <property type="entry name" value="bZIP_1"/>
    <property type="match status" value="1"/>
</dbReference>
<evidence type="ECO:0000256" key="1">
    <source>
        <dbReference type="ARBA" id="ARBA00004123"/>
    </source>
</evidence>
<dbReference type="STRING" id="1295533.A0A1E3HW78"/>
<feature type="region of interest" description="Disordered" evidence="3">
    <location>
        <begin position="403"/>
        <end position="434"/>
    </location>
</feature>
<sequence>MDSALSPNTAALFNYLSSSFNNDQSNNPTSLPTSALFNNMPVPGRDTPEDTPPFAPSSSEHLRRASADEESDSTPDRQNSNGLSTGANVGNKRKAGQHSRVAEEDEEEESESDLPSGHEDKRQNGKGRTASGASGSGRRGGRKSLTTADGEGRKELSKSERRKEQNRAAQKAFRERREAKVKDLEDKVAELEGQAYGAQIENENLRGILKRLQEENVALKQSAFTFSMPMNTPASTHAPQPQNPKPPTPPHTNTEDSLKSVNDMRPPSHRNSSAASLFKDSPESLVSIGSGTDQTPPNLFPDHFNAFALGNAGVLPKDPSVPTLPAQHQAEKKVSPPSSVSPAGDSEFAALWASLYPNGVEPAVNQNSSDAKGGPFQLLNSQPEFMSFTNAGFGFSDYFPDSASAMETDPIPPPAPAAPTPNLGATGSASDWNKFAFRDPSADAAAANWESGVDSSVSDFLASLTGSDNAAPQEPVGDDDAFNAQMRKIFGADNSPSAAFNIGTGSSTFSPNNYLNMSPSPLNQNSNGVSPESSASRSNTDSGNSPLSSNTSVSGAQKPSSGSESGDCLPAHLGTCIAPGPFKKSHDIVHIIDEDGRTVKPSELWIKLGMEYENSMDSLLIDDLCAQMRSKATCKDGKLQLSLKDAEEKYRYDWVKHQEAGKKATP</sequence>
<dbReference type="SUPFAM" id="SSF57959">
    <property type="entry name" value="Leucine zipper domain"/>
    <property type="match status" value="1"/>
</dbReference>
<feature type="region of interest" description="Disordered" evidence="3">
    <location>
        <begin position="463"/>
        <end position="488"/>
    </location>
</feature>
<feature type="compositionally biased region" description="Basic and acidic residues" evidence="3">
    <location>
        <begin position="150"/>
        <end position="184"/>
    </location>
</feature>
<dbReference type="OrthoDB" id="2593073at2759"/>